<dbReference type="Proteomes" id="UP001595758">
    <property type="component" value="Unassembled WGS sequence"/>
</dbReference>
<dbReference type="EMBL" id="JBHSAB010000020">
    <property type="protein sequence ID" value="MFC3909102.1"/>
    <property type="molecule type" value="Genomic_DNA"/>
</dbReference>
<protein>
    <submittedName>
        <fullName evidence="1">Uncharacterized protein</fullName>
    </submittedName>
</protein>
<evidence type="ECO:0000313" key="1">
    <source>
        <dbReference type="EMBL" id="MFC3909102.1"/>
    </source>
</evidence>
<sequence>MNKRLIWNFEIDGKRALKLPKQTDDADDNIRWEIRYFWPEQAIITIHNLDKSFLELANYQIKQRQDVYYLMPDKEYNIKFRRQELLYKPLVSEHNGCQGFARKISLADCTENDILPGTGHLTALEFSEQIRSQSTKIHVDKEAFIYKFATAPSIKLELARFHTAGKTFFSVCIEGRSQKLVEQVASNLIKDKSPCGYVPFLKQTINHD</sequence>
<keyword evidence="2" id="KW-1185">Reference proteome</keyword>
<comment type="caution">
    <text evidence="1">The sequence shown here is derived from an EMBL/GenBank/DDBJ whole genome shotgun (WGS) entry which is preliminary data.</text>
</comment>
<evidence type="ECO:0000313" key="2">
    <source>
        <dbReference type="Proteomes" id="UP001595758"/>
    </source>
</evidence>
<reference evidence="2" key="1">
    <citation type="journal article" date="2019" name="Int. J. Syst. Evol. Microbiol.">
        <title>The Global Catalogue of Microorganisms (GCM) 10K type strain sequencing project: providing services to taxonomists for standard genome sequencing and annotation.</title>
        <authorList>
            <consortium name="The Broad Institute Genomics Platform"/>
            <consortium name="The Broad Institute Genome Sequencing Center for Infectious Disease"/>
            <person name="Wu L."/>
            <person name="Ma J."/>
        </authorList>
    </citation>
    <scope>NUCLEOTIDE SEQUENCE [LARGE SCALE GENOMIC DNA]</scope>
    <source>
        <strain evidence="2">CCUG 59858</strain>
    </source>
</reference>
<organism evidence="1 2">
    <name type="scientific">Legionella dresdenensis</name>
    <dbReference type="NCBI Taxonomy" id="450200"/>
    <lineage>
        <taxon>Bacteria</taxon>
        <taxon>Pseudomonadati</taxon>
        <taxon>Pseudomonadota</taxon>
        <taxon>Gammaproteobacteria</taxon>
        <taxon>Legionellales</taxon>
        <taxon>Legionellaceae</taxon>
        <taxon>Legionella</taxon>
    </lineage>
</organism>
<dbReference type="RefSeq" id="WP_382343007.1">
    <property type="nucleotide sequence ID" value="NZ_JBHSAB010000020.1"/>
</dbReference>
<proteinExistence type="predicted"/>
<gene>
    <name evidence="1" type="ORF">ACFORL_08445</name>
</gene>
<accession>A0ABV8CG76</accession>
<name>A0ABV8CG76_9GAMM</name>